<keyword evidence="1" id="KW-0472">Membrane</keyword>
<keyword evidence="3" id="KW-1185">Reference proteome</keyword>
<dbReference type="InterPro" id="IPR025480">
    <property type="entry name" value="DUF4330"/>
</dbReference>
<proteinExistence type="predicted"/>
<dbReference type="OrthoDB" id="202569at2157"/>
<evidence type="ECO:0008006" key="4">
    <source>
        <dbReference type="Google" id="ProtNLM"/>
    </source>
</evidence>
<evidence type="ECO:0000256" key="1">
    <source>
        <dbReference type="SAM" id="Phobius"/>
    </source>
</evidence>
<feature type="transmembrane region" description="Helical" evidence="1">
    <location>
        <begin position="12"/>
        <end position="39"/>
    </location>
</feature>
<reference evidence="3" key="1">
    <citation type="submission" date="2016-10" db="EMBL/GenBank/DDBJ databases">
        <authorList>
            <person name="Varghese N."/>
        </authorList>
    </citation>
    <scope>NUCLEOTIDE SEQUENCE [LARGE SCALE GENOMIC DNA]</scope>
    <source>
        <strain evidence="3">CGMCC 1.12284</strain>
    </source>
</reference>
<organism evidence="2 3">
    <name type="scientific">Natrinema salifodinae</name>
    <dbReference type="NCBI Taxonomy" id="1202768"/>
    <lineage>
        <taxon>Archaea</taxon>
        <taxon>Methanobacteriati</taxon>
        <taxon>Methanobacteriota</taxon>
        <taxon>Stenosarchaea group</taxon>
        <taxon>Halobacteria</taxon>
        <taxon>Halobacteriales</taxon>
        <taxon>Natrialbaceae</taxon>
        <taxon>Natrinema</taxon>
    </lineage>
</organism>
<dbReference type="Pfam" id="PF14221">
    <property type="entry name" value="DUF4330"/>
    <property type="match status" value="1"/>
</dbReference>
<evidence type="ECO:0000313" key="2">
    <source>
        <dbReference type="EMBL" id="SEV81837.1"/>
    </source>
</evidence>
<keyword evidence="1" id="KW-0812">Transmembrane</keyword>
<dbReference type="eggNOG" id="arCOG07778">
    <property type="taxonomic scope" value="Archaea"/>
</dbReference>
<dbReference type="RefSeq" id="WP_049990325.1">
    <property type="nucleotide sequence ID" value="NZ_FOIS01000001.1"/>
</dbReference>
<dbReference type="STRING" id="1202768.SAMN05216285_0271"/>
<dbReference type="AlphaFoldDB" id="A0A1I0M083"/>
<sequence>MPLIDDEGNLFGVVNVIDALAVCLVLAVLVAGIAVVGVLGDGTGTSGPEAETEDDDASQQATRYATIDLGTQPDYVADAIEEGDQAAVATDGHNLTITDVHVSPTNGGDGHVVVRAEIDGEYPPATADETAFRFNNGSVRIDSAVTIDTTDYERQGTVQRLEDEGPTLRTERTTVQLEANVSATTADAIEAGDEFRFAGRTVATVTDVATTELENTSRETAELEVDLVTVTRAGTQTFGDRSVETGSHIPIRTDRYDLTGEVVRRGPSVPIDESE</sequence>
<name>A0A1I0M083_9EURY</name>
<gene>
    <name evidence="2" type="ORF">SAMN05216285_0271</name>
</gene>
<keyword evidence="1" id="KW-1133">Transmembrane helix</keyword>
<dbReference type="Proteomes" id="UP000183275">
    <property type="component" value="Unassembled WGS sequence"/>
</dbReference>
<protein>
    <recommendedName>
        <fullName evidence="4">DUF4330 family protein</fullName>
    </recommendedName>
</protein>
<dbReference type="EMBL" id="FOIS01000001">
    <property type="protein sequence ID" value="SEV81837.1"/>
    <property type="molecule type" value="Genomic_DNA"/>
</dbReference>
<evidence type="ECO:0000313" key="3">
    <source>
        <dbReference type="Proteomes" id="UP000183275"/>
    </source>
</evidence>
<accession>A0A1I0M083</accession>